<keyword evidence="1" id="KW-1133">Transmembrane helix</keyword>
<evidence type="ECO:0000256" key="1">
    <source>
        <dbReference type="SAM" id="Phobius"/>
    </source>
</evidence>
<accession>T1C840</accession>
<gene>
    <name evidence="2" type="ORF">B1B_07285</name>
</gene>
<reference evidence="2" key="1">
    <citation type="submission" date="2013-08" db="EMBL/GenBank/DDBJ databases">
        <authorList>
            <person name="Mendez C."/>
            <person name="Richter M."/>
            <person name="Ferrer M."/>
            <person name="Sanchez J."/>
        </authorList>
    </citation>
    <scope>NUCLEOTIDE SEQUENCE</scope>
</reference>
<dbReference type="GO" id="GO:0006508">
    <property type="term" value="P:proteolysis"/>
    <property type="evidence" value="ECO:0007669"/>
    <property type="project" value="UniProtKB-KW"/>
</dbReference>
<comment type="caution">
    <text evidence="2">The sequence shown here is derived from an EMBL/GenBank/DDBJ whole genome shotgun (WGS) entry which is preliminary data.</text>
</comment>
<dbReference type="AlphaFoldDB" id="T1C840"/>
<proteinExistence type="predicted"/>
<feature type="non-terminal residue" evidence="2">
    <location>
        <position position="185"/>
    </location>
</feature>
<keyword evidence="2" id="KW-0378">Hydrolase</keyword>
<keyword evidence="1" id="KW-0812">Transmembrane</keyword>
<feature type="transmembrane region" description="Helical" evidence="1">
    <location>
        <begin position="116"/>
        <end position="137"/>
    </location>
</feature>
<protein>
    <submittedName>
        <fullName evidence="2">Membrane-associated Zn-dependent protease 1</fullName>
    </submittedName>
</protein>
<organism evidence="2">
    <name type="scientific">mine drainage metagenome</name>
    <dbReference type="NCBI Taxonomy" id="410659"/>
    <lineage>
        <taxon>unclassified sequences</taxon>
        <taxon>metagenomes</taxon>
        <taxon>ecological metagenomes</taxon>
    </lineage>
</organism>
<keyword evidence="1" id="KW-0472">Membrane</keyword>
<name>T1C840_9ZZZZ</name>
<feature type="transmembrane region" description="Helical" evidence="1">
    <location>
        <begin position="83"/>
        <end position="104"/>
    </location>
</feature>
<dbReference type="GO" id="GO:0008233">
    <property type="term" value="F:peptidase activity"/>
    <property type="evidence" value="ECO:0007669"/>
    <property type="project" value="UniProtKB-KW"/>
</dbReference>
<evidence type="ECO:0000313" key="2">
    <source>
        <dbReference type="EMBL" id="EQD62370.1"/>
    </source>
</evidence>
<keyword evidence="2" id="KW-0645">Protease</keyword>
<dbReference type="EMBL" id="AUZY01004640">
    <property type="protein sequence ID" value="EQD62370.1"/>
    <property type="molecule type" value="Genomic_DNA"/>
</dbReference>
<reference evidence="2" key="2">
    <citation type="journal article" date="2014" name="ISME J.">
        <title>Microbial stratification in low pH oxic and suboxic macroscopic growths along an acid mine drainage.</title>
        <authorList>
            <person name="Mendez-Garcia C."/>
            <person name="Mesa V."/>
            <person name="Sprenger R.R."/>
            <person name="Richter M."/>
            <person name="Diez M.S."/>
            <person name="Solano J."/>
            <person name="Bargiela R."/>
            <person name="Golyshina O.V."/>
            <person name="Manteca A."/>
            <person name="Ramos J.L."/>
            <person name="Gallego J.R."/>
            <person name="Llorente I."/>
            <person name="Martins Dos Santos V.A."/>
            <person name="Jensen O.N."/>
            <person name="Pelaez A.I."/>
            <person name="Sanchez J."/>
            <person name="Ferrer M."/>
        </authorList>
    </citation>
    <scope>NUCLEOTIDE SEQUENCE</scope>
</reference>
<sequence>MGQKNEIKTFLKEASSLIAFNAEEVGEDSAVLVLKSAADLDVAGFRTLLEVASRNGFDIFTGPEGSSRIYVSRKFEKARTWSFSFKIKVALALAAIISTYYVGYEYQLAYSPSGDMTFLLSYVTVFFVVPIALIIIAREAGRYLAMKTDGIHYSFPIIMPDPMGVGIIGSVISQHQPFVTKKCML</sequence>